<dbReference type="Pfam" id="PF02517">
    <property type="entry name" value="Rce1-like"/>
    <property type="match status" value="1"/>
</dbReference>
<feature type="domain" description="CAAX prenyl protease 2/Lysostaphin resistance protein A-like" evidence="2">
    <location>
        <begin position="120"/>
        <end position="206"/>
    </location>
</feature>
<dbReference type="RefSeq" id="WP_348028952.1">
    <property type="nucleotide sequence ID" value="NZ_CP129113.1"/>
</dbReference>
<dbReference type="InterPro" id="IPR052710">
    <property type="entry name" value="CAAX_protease"/>
</dbReference>
<feature type="transmembrane region" description="Helical" evidence="1">
    <location>
        <begin position="5"/>
        <end position="27"/>
    </location>
</feature>
<keyword evidence="1" id="KW-0812">Transmembrane</keyword>
<dbReference type="PANTHER" id="PTHR36435:SF6">
    <property type="entry name" value="ABORTIVE INFECTION PROTEIN"/>
    <property type="match status" value="1"/>
</dbReference>
<accession>A0ABY9KXR5</accession>
<sequence>MAKNYFGVIAVYIIMQFSVFLGVPLLMGKTDLSIIQANGYWSIGSFTVGLILVLLLMKPEMKKNMDRNATNFNTTIGWIILGVFLSYGAQILAGLIEQNFFKVSNESANTEQIMMLARSAPLFVIIPALIAPILEEIIFRKIIFGSMYKRMGFLIPAIISSIMFGLIHGELVHLLIYASMGFVFAYLYMKTKRIIVPIAVHMALNSISVILQYNIDPEDIDRMQQQAEVLQTILLGGVLF</sequence>
<evidence type="ECO:0000313" key="3">
    <source>
        <dbReference type="EMBL" id="WLV25172.1"/>
    </source>
</evidence>
<dbReference type="InterPro" id="IPR003675">
    <property type="entry name" value="Rce1/LyrA-like_dom"/>
</dbReference>
<dbReference type="Proteomes" id="UP001180087">
    <property type="component" value="Chromosome"/>
</dbReference>
<protein>
    <submittedName>
        <fullName evidence="3">Type II CAAX endopeptidase family protein</fullName>
    </submittedName>
</protein>
<feature type="transmembrane region" description="Helical" evidence="1">
    <location>
        <begin position="151"/>
        <end position="168"/>
    </location>
</feature>
<reference evidence="3" key="1">
    <citation type="submission" date="2023-06" db="EMBL/GenBank/DDBJ databases">
        <title>A Treasure from Seagulls: Isolation and Description of Aciduricobacillus qingdaonensis gen. nov., sp. nov., a Rare Obligately Uric Acid-utilizing Member in the Family Bacillaceae.</title>
        <authorList>
            <person name="Liu W."/>
            <person name="Wang B."/>
        </authorList>
    </citation>
    <scope>NUCLEOTIDE SEQUENCE</scope>
    <source>
        <strain evidence="3">44XB</strain>
    </source>
</reference>
<keyword evidence="1" id="KW-0472">Membrane</keyword>
<name>A0ABY9KXR5_9BACI</name>
<proteinExistence type="predicted"/>
<evidence type="ECO:0000313" key="4">
    <source>
        <dbReference type="Proteomes" id="UP001180087"/>
    </source>
</evidence>
<evidence type="ECO:0000259" key="2">
    <source>
        <dbReference type="Pfam" id="PF02517"/>
    </source>
</evidence>
<feature type="transmembrane region" description="Helical" evidence="1">
    <location>
        <begin position="39"/>
        <end position="57"/>
    </location>
</feature>
<feature type="transmembrane region" description="Helical" evidence="1">
    <location>
        <begin position="78"/>
        <end position="96"/>
    </location>
</feature>
<feature type="transmembrane region" description="Helical" evidence="1">
    <location>
        <begin position="116"/>
        <end position="139"/>
    </location>
</feature>
<dbReference type="EMBL" id="CP129113">
    <property type="protein sequence ID" value="WLV25172.1"/>
    <property type="molecule type" value="Genomic_DNA"/>
</dbReference>
<keyword evidence="4" id="KW-1185">Reference proteome</keyword>
<keyword evidence="1" id="KW-1133">Transmembrane helix</keyword>
<feature type="transmembrane region" description="Helical" evidence="1">
    <location>
        <begin position="174"/>
        <end position="189"/>
    </location>
</feature>
<organism evidence="3 4">
    <name type="scientific">Aciduricibacillus chroicocephali</name>
    <dbReference type="NCBI Taxonomy" id="3054939"/>
    <lineage>
        <taxon>Bacteria</taxon>
        <taxon>Bacillati</taxon>
        <taxon>Bacillota</taxon>
        <taxon>Bacilli</taxon>
        <taxon>Bacillales</taxon>
        <taxon>Bacillaceae</taxon>
        <taxon>Aciduricibacillus</taxon>
    </lineage>
</organism>
<gene>
    <name evidence="3" type="ORF">QR721_02785</name>
</gene>
<evidence type="ECO:0000256" key="1">
    <source>
        <dbReference type="SAM" id="Phobius"/>
    </source>
</evidence>
<dbReference type="PANTHER" id="PTHR36435">
    <property type="entry name" value="SLR1288 PROTEIN"/>
    <property type="match status" value="1"/>
</dbReference>